<feature type="region of interest" description="Disordered" evidence="1">
    <location>
        <begin position="62"/>
        <end position="100"/>
    </location>
</feature>
<dbReference type="EMBL" id="CAXHTB010000005">
    <property type="protein sequence ID" value="CAL0306490.1"/>
    <property type="molecule type" value="Genomic_DNA"/>
</dbReference>
<keyword evidence="2" id="KW-0472">Membrane</keyword>
<feature type="compositionally biased region" description="Basic and acidic residues" evidence="1">
    <location>
        <begin position="62"/>
        <end position="71"/>
    </location>
</feature>
<evidence type="ECO:0000313" key="3">
    <source>
        <dbReference type="EMBL" id="CAL0306490.1"/>
    </source>
</evidence>
<sequence length="139" mass="16027">MLEEIPKNRDGIQRPTSISTLPLYCISFLASGSTTCLNVINIKLSKKKKSLEFELDTKNQAKEKYADRVEPESSLSNQEKDIEDDSAESDKTNNRDIKKKKYKNKIEKELNLLLRKYLSFQLSSLNMSLNSFETKFVLI</sequence>
<dbReference type="AlphaFoldDB" id="A0AAV1WAU5"/>
<reference evidence="3 4" key="1">
    <citation type="submission" date="2024-03" db="EMBL/GenBank/DDBJ databases">
        <authorList>
            <person name="Martinez-Hernandez J."/>
        </authorList>
    </citation>
    <scope>NUCLEOTIDE SEQUENCE [LARGE SCALE GENOMIC DNA]</scope>
</reference>
<organism evidence="3 4">
    <name type="scientific">Lupinus luteus</name>
    <name type="common">European yellow lupine</name>
    <dbReference type="NCBI Taxonomy" id="3873"/>
    <lineage>
        <taxon>Eukaryota</taxon>
        <taxon>Viridiplantae</taxon>
        <taxon>Streptophyta</taxon>
        <taxon>Embryophyta</taxon>
        <taxon>Tracheophyta</taxon>
        <taxon>Spermatophyta</taxon>
        <taxon>Magnoliopsida</taxon>
        <taxon>eudicotyledons</taxon>
        <taxon>Gunneridae</taxon>
        <taxon>Pentapetalae</taxon>
        <taxon>rosids</taxon>
        <taxon>fabids</taxon>
        <taxon>Fabales</taxon>
        <taxon>Fabaceae</taxon>
        <taxon>Papilionoideae</taxon>
        <taxon>50 kb inversion clade</taxon>
        <taxon>genistoids sensu lato</taxon>
        <taxon>core genistoids</taxon>
        <taxon>Genisteae</taxon>
        <taxon>Lupinus</taxon>
    </lineage>
</organism>
<keyword evidence="2" id="KW-1133">Transmembrane helix</keyword>
<keyword evidence="2" id="KW-0812">Transmembrane</keyword>
<evidence type="ECO:0000256" key="1">
    <source>
        <dbReference type="SAM" id="MobiDB-lite"/>
    </source>
</evidence>
<protein>
    <submittedName>
        <fullName evidence="3">Uncharacterized protein</fullName>
    </submittedName>
</protein>
<feature type="transmembrane region" description="Helical" evidence="2">
    <location>
        <begin position="20"/>
        <end position="40"/>
    </location>
</feature>
<dbReference type="Proteomes" id="UP001497480">
    <property type="component" value="Unassembled WGS sequence"/>
</dbReference>
<name>A0AAV1WAU5_LUPLU</name>
<proteinExistence type="predicted"/>
<evidence type="ECO:0000256" key="2">
    <source>
        <dbReference type="SAM" id="Phobius"/>
    </source>
</evidence>
<comment type="caution">
    <text evidence="3">The sequence shown here is derived from an EMBL/GenBank/DDBJ whole genome shotgun (WGS) entry which is preliminary data.</text>
</comment>
<gene>
    <name evidence="3" type="ORF">LLUT_LOCUS7550</name>
</gene>
<keyword evidence="4" id="KW-1185">Reference proteome</keyword>
<evidence type="ECO:0000313" key="4">
    <source>
        <dbReference type="Proteomes" id="UP001497480"/>
    </source>
</evidence>
<accession>A0AAV1WAU5</accession>